<comment type="caution">
    <text evidence="7">The sequence shown here is derived from an EMBL/GenBank/DDBJ whole genome shotgun (WGS) entry which is preliminary data.</text>
</comment>
<proteinExistence type="predicted"/>
<keyword evidence="3" id="KW-0862">Zinc</keyword>
<feature type="region of interest" description="Disordered" evidence="5">
    <location>
        <begin position="310"/>
        <end position="333"/>
    </location>
</feature>
<evidence type="ECO:0000256" key="1">
    <source>
        <dbReference type="ARBA" id="ARBA00022723"/>
    </source>
</evidence>
<keyword evidence="1" id="KW-0479">Metal-binding</keyword>
<reference evidence="7 8" key="1">
    <citation type="submission" date="2019-01" db="EMBL/GenBank/DDBJ databases">
        <title>Sequencing of cultivated peanut Arachis hypogaea provides insights into genome evolution and oil improvement.</title>
        <authorList>
            <person name="Chen X."/>
        </authorList>
    </citation>
    <scope>NUCLEOTIDE SEQUENCE [LARGE SCALE GENOMIC DNA]</scope>
    <source>
        <strain evidence="8">cv. Fuhuasheng</strain>
        <tissue evidence="7">Leaves</tissue>
    </source>
</reference>
<evidence type="ECO:0000259" key="6">
    <source>
        <dbReference type="PROSITE" id="PS50966"/>
    </source>
</evidence>
<dbReference type="Proteomes" id="UP000289738">
    <property type="component" value="Unassembled WGS sequence"/>
</dbReference>
<feature type="compositionally biased region" description="Polar residues" evidence="5">
    <location>
        <begin position="322"/>
        <end position="333"/>
    </location>
</feature>
<protein>
    <recommendedName>
        <fullName evidence="6">SWIM-type domain-containing protein</fullName>
    </recommendedName>
</protein>
<dbReference type="GO" id="GO:0008270">
    <property type="term" value="F:zinc ion binding"/>
    <property type="evidence" value="ECO:0007669"/>
    <property type="project" value="UniProtKB-KW"/>
</dbReference>
<evidence type="ECO:0000256" key="2">
    <source>
        <dbReference type="ARBA" id="ARBA00022771"/>
    </source>
</evidence>
<dbReference type="PROSITE" id="PS50966">
    <property type="entry name" value="ZF_SWIM"/>
    <property type="match status" value="1"/>
</dbReference>
<dbReference type="EMBL" id="SDMP01000025">
    <property type="protein sequence ID" value="RYQ79534.1"/>
    <property type="molecule type" value="Genomic_DNA"/>
</dbReference>
<dbReference type="AlphaFoldDB" id="A0A444WQ34"/>
<evidence type="ECO:0000313" key="8">
    <source>
        <dbReference type="Proteomes" id="UP000289738"/>
    </source>
</evidence>
<gene>
    <name evidence="7" type="ORF">Ahy_Scaffold5g107752</name>
</gene>
<evidence type="ECO:0000256" key="4">
    <source>
        <dbReference type="PROSITE-ProRule" id="PRU00325"/>
    </source>
</evidence>
<dbReference type="InterPro" id="IPR007527">
    <property type="entry name" value="Znf_SWIM"/>
</dbReference>
<sequence>MEESVSLKIYYNGQIFSQTSEGVSFVCENPYDLVIPFGITYEEFKRILCQCVDNQILKRITNIFYRQPVLVFGGFIQFQIMYVVDDTSMQVMFSIYQQTRAQVSVIELYVEFEELVEVNLPEPNIDWTVYNTESEEEFEGTYHIVGPVEDVDEDDIIVEPDVVDVIVGLCVNLMCSMQDYVSVNEVFEVREMPSGLEYAVNLRQRHCDCGEFQTYRIPCRHVFACCANQRLDWQQYVHDVYRMEEIKKVYRARFKPLGNPATWPVYQGPRHIPNPHLKRVSKGRPKITRFLNEMDMRDMRGPRHCRLCGGQGHSRSRCPQRPGSSASGGAHNS</sequence>
<evidence type="ECO:0000256" key="3">
    <source>
        <dbReference type="ARBA" id="ARBA00022833"/>
    </source>
</evidence>
<dbReference type="InterPro" id="IPR006564">
    <property type="entry name" value="Znf_PMZ"/>
</dbReference>
<dbReference type="SMART" id="SM00575">
    <property type="entry name" value="ZnF_PMZ"/>
    <property type="match status" value="1"/>
</dbReference>
<organism evidence="7 8">
    <name type="scientific">Arachis hypogaea</name>
    <name type="common">Peanut</name>
    <dbReference type="NCBI Taxonomy" id="3818"/>
    <lineage>
        <taxon>Eukaryota</taxon>
        <taxon>Viridiplantae</taxon>
        <taxon>Streptophyta</taxon>
        <taxon>Embryophyta</taxon>
        <taxon>Tracheophyta</taxon>
        <taxon>Spermatophyta</taxon>
        <taxon>Magnoliopsida</taxon>
        <taxon>eudicotyledons</taxon>
        <taxon>Gunneridae</taxon>
        <taxon>Pentapetalae</taxon>
        <taxon>rosids</taxon>
        <taxon>fabids</taxon>
        <taxon>Fabales</taxon>
        <taxon>Fabaceae</taxon>
        <taxon>Papilionoideae</taxon>
        <taxon>50 kb inversion clade</taxon>
        <taxon>dalbergioids sensu lato</taxon>
        <taxon>Dalbergieae</taxon>
        <taxon>Pterocarpus clade</taxon>
        <taxon>Arachis</taxon>
    </lineage>
</organism>
<keyword evidence="8" id="KW-1185">Reference proteome</keyword>
<feature type="domain" description="SWIM-type" evidence="6">
    <location>
        <begin position="198"/>
        <end position="230"/>
    </location>
</feature>
<name>A0A444WQ34_ARAHY</name>
<accession>A0A444WQ34</accession>
<dbReference type="Pfam" id="PF04434">
    <property type="entry name" value="SWIM"/>
    <property type="match status" value="1"/>
</dbReference>
<evidence type="ECO:0000313" key="7">
    <source>
        <dbReference type="EMBL" id="RYQ79534.1"/>
    </source>
</evidence>
<keyword evidence="2 4" id="KW-0863">Zinc-finger</keyword>
<evidence type="ECO:0000256" key="5">
    <source>
        <dbReference type="SAM" id="MobiDB-lite"/>
    </source>
</evidence>